<comment type="pathway">
    <text evidence="5">tRNA modification; tRNA-queuosine biosynthesis.</text>
</comment>
<keyword evidence="2 5" id="KW-0808">Transferase</keyword>
<evidence type="ECO:0000256" key="4">
    <source>
        <dbReference type="ARBA" id="ARBA00022785"/>
    </source>
</evidence>
<proteinExistence type="inferred from homology"/>
<dbReference type="InterPro" id="IPR003699">
    <property type="entry name" value="QueA"/>
</dbReference>
<evidence type="ECO:0000256" key="5">
    <source>
        <dbReference type="HAMAP-Rule" id="MF_00113"/>
    </source>
</evidence>
<evidence type="ECO:0000256" key="3">
    <source>
        <dbReference type="ARBA" id="ARBA00022691"/>
    </source>
</evidence>
<evidence type="ECO:0000313" key="7">
    <source>
        <dbReference type="Proteomes" id="UP001357452"/>
    </source>
</evidence>
<keyword evidence="4 5" id="KW-0671">Queuosine biosynthesis</keyword>
<dbReference type="PANTHER" id="PTHR30307:SF0">
    <property type="entry name" value="S-ADENOSYLMETHIONINE:TRNA RIBOSYLTRANSFERASE-ISOMERASE"/>
    <property type="match status" value="1"/>
</dbReference>
<dbReference type="InterPro" id="IPR042119">
    <property type="entry name" value="QueA_dom2"/>
</dbReference>
<comment type="subunit">
    <text evidence="5">Monomer.</text>
</comment>
<dbReference type="Proteomes" id="UP001357452">
    <property type="component" value="Unassembled WGS sequence"/>
</dbReference>
<dbReference type="EC" id="2.4.99.17" evidence="5"/>
<keyword evidence="1 5" id="KW-0963">Cytoplasm</keyword>
<keyword evidence="3 5" id="KW-0949">S-adenosyl-L-methionine</keyword>
<name>A0ABU7RHR7_9BACT</name>
<comment type="similarity">
    <text evidence="5">Belongs to the QueA family.</text>
</comment>
<evidence type="ECO:0000313" key="6">
    <source>
        <dbReference type="EMBL" id="MEE6187529.1"/>
    </source>
</evidence>
<dbReference type="EMBL" id="JAZGLY010000005">
    <property type="protein sequence ID" value="MEE6187529.1"/>
    <property type="molecule type" value="Genomic_DNA"/>
</dbReference>
<dbReference type="InterPro" id="IPR036100">
    <property type="entry name" value="QueA_sf"/>
</dbReference>
<dbReference type="InterPro" id="IPR042118">
    <property type="entry name" value="QueA_dom1"/>
</dbReference>
<organism evidence="6 7">
    <name type="scientific">Niabella digestorum</name>
    <dbReference type="NCBI Taxonomy" id="3117701"/>
    <lineage>
        <taxon>Bacteria</taxon>
        <taxon>Pseudomonadati</taxon>
        <taxon>Bacteroidota</taxon>
        <taxon>Chitinophagia</taxon>
        <taxon>Chitinophagales</taxon>
        <taxon>Chitinophagaceae</taxon>
        <taxon>Niabella</taxon>
    </lineage>
</organism>
<comment type="caution">
    <text evidence="6">The sequence shown here is derived from an EMBL/GenBank/DDBJ whole genome shotgun (WGS) entry which is preliminary data.</text>
</comment>
<comment type="function">
    <text evidence="5">Transfers and isomerizes the ribose moiety from AdoMet to the 7-aminomethyl group of 7-deazaguanine (preQ1-tRNA) to give epoxyqueuosine (oQ-tRNA).</text>
</comment>
<dbReference type="Gene3D" id="3.40.1780.10">
    <property type="entry name" value="QueA-like"/>
    <property type="match status" value="1"/>
</dbReference>
<evidence type="ECO:0000256" key="1">
    <source>
        <dbReference type="ARBA" id="ARBA00022490"/>
    </source>
</evidence>
<sequence>MHPKLLSIKYFTYNLPEEKIAFHPLAHRDESKLLIYRDGNIQESTYKNIAEQIPSGSLMIFNNTKVVEARLLFQKPTGGVIEIFCLEPHESYPDITTAMNQVGKVQWLCLIGGASKWKPGMILSLPLQIGGKNYLLEASYIEKRTDCFVIELRWDCPVSFAEVLHYAGHVPLPPYIKRADERADKTRYQTVFAQHEGSVAAPTAGLHFTENILNHLADRNIQTDFVTLHVGAGTFKPVKADIMENHEMHYEWIEVKQSLISSLMQHRETPIVAVGTTSMRTLESLYWLGTKLLHHPNIFDNQLPILTQWECYEIQHQPTLGEALEALLHYMQKNNRDRLLAKTQIIIAPGYNFKVVEGLVTNFHQPASTLLLLVAAFIGNDWKKVYDYALQHNFRFLSYGDGNLLWRYKNN</sequence>
<dbReference type="HAMAP" id="MF_00113">
    <property type="entry name" value="QueA"/>
    <property type="match status" value="1"/>
</dbReference>
<dbReference type="SUPFAM" id="SSF111337">
    <property type="entry name" value="QueA-like"/>
    <property type="match status" value="1"/>
</dbReference>
<protein>
    <recommendedName>
        <fullName evidence="5">S-adenosylmethionine:tRNA ribosyltransferase-isomerase</fullName>
        <ecNumber evidence="5">2.4.99.17</ecNumber>
    </recommendedName>
    <alternativeName>
        <fullName evidence="5">Queuosine biosynthesis protein QueA</fullName>
    </alternativeName>
</protein>
<dbReference type="PANTHER" id="PTHR30307">
    <property type="entry name" value="S-ADENOSYLMETHIONINE:TRNA RIBOSYLTRANSFERASE-ISOMERASE"/>
    <property type="match status" value="1"/>
</dbReference>
<dbReference type="Gene3D" id="2.40.10.240">
    <property type="entry name" value="QueA-like"/>
    <property type="match status" value="1"/>
</dbReference>
<comment type="catalytic activity">
    <reaction evidence="5">
        <text>7-aminomethyl-7-carbaguanosine(34) in tRNA + S-adenosyl-L-methionine = epoxyqueuosine(34) in tRNA + adenine + L-methionine + 2 H(+)</text>
        <dbReference type="Rhea" id="RHEA:32155"/>
        <dbReference type="Rhea" id="RHEA-COMP:10342"/>
        <dbReference type="Rhea" id="RHEA-COMP:18582"/>
        <dbReference type="ChEBI" id="CHEBI:15378"/>
        <dbReference type="ChEBI" id="CHEBI:16708"/>
        <dbReference type="ChEBI" id="CHEBI:57844"/>
        <dbReference type="ChEBI" id="CHEBI:59789"/>
        <dbReference type="ChEBI" id="CHEBI:82833"/>
        <dbReference type="ChEBI" id="CHEBI:194443"/>
        <dbReference type="EC" id="2.4.99.17"/>
    </reaction>
</comment>
<reference evidence="6 7" key="1">
    <citation type="submission" date="2024-01" db="EMBL/GenBank/DDBJ databases">
        <title>Niabella digestum sp. nov., isolated from waste digestion system.</title>
        <authorList>
            <person name="Zhang L."/>
        </authorList>
    </citation>
    <scope>NUCLEOTIDE SEQUENCE [LARGE SCALE GENOMIC DNA]</scope>
    <source>
        <strain evidence="6 7">A18</strain>
    </source>
</reference>
<comment type="subcellular location">
    <subcellularLocation>
        <location evidence="5">Cytoplasm</location>
    </subcellularLocation>
</comment>
<evidence type="ECO:0000256" key="2">
    <source>
        <dbReference type="ARBA" id="ARBA00022679"/>
    </source>
</evidence>
<dbReference type="RefSeq" id="WP_330974938.1">
    <property type="nucleotide sequence ID" value="NZ_JAZGLY010000005.1"/>
</dbReference>
<accession>A0ABU7RHR7</accession>
<gene>
    <name evidence="5" type="primary">queA</name>
    <name evidence="6" type="ORF">V2H41_09605</name>
</gene>
<keyword evidence="7" id="KW-1185">Reference proteome</keyword>
<dbReference type="Pfam" id="PF02547">
    <property type="entry name" value="Queuosine_synth"/>
    <property type="match status" value="1"/>
</dbReference>